<dbReference type="RefSeq" id="WP_155396538.1">
    <property type="nucleotide sequence ID" value="NZ_CP008746.1"/>
</dbReference>
<evidence type="ECO:0000313" key="1">
    <source>
        <dbReference type="EMBL" id="AKJ40512.1"/>
    </source>
</evidence>
<name>A0A0G3CN13_METBA</name>
<reference evidence="1 2" key="2">
    <citation type="journal article" date="2015" name="Stand. Genomic Sci.">
        <title>The complete genome sequence of the rumen methanogen Methanosarcina barkeri CM1.</title>
        <authorList>
            <person name="Lambie S.C."/>
            <person name="Kelly W.J."/>
            <person name="Leahy S.C."/>
            <person name="Li D."/>
            <person name="Reilly K."/>
            <person name="McAllister T.A."/>
            <person name="Valle E.R."/>
            <person name="Attwood G.T."/>
            <person name="Altermann E."/>
        </authorList>
    </citation>
    <scope>NUCLEOTIDE SEQUENCE [LARGE SCALE GENOMIC DNA]</scope>
    <source>
        <strain evidence="1 2">CM1</strain>
    </source>
</reference>
<dbReference type="PATRIC" id="fig|796385.3.peg.4277"/>
<dbReference type="GeneID" id="42569772"/>
<protein>
    <submittedName>
        <fullName evidence="1">Uncharacterized protein</fullName>
    </submittedName>
</protein>
<organism evidence="1 2">
    <name type="scientific">Methanosarcina barkeri CM1</name>
    <dbReference type="NCBI Taxonomy" id="796385"/>
    <lineage>
        <taxon>Archaea</taxon>
        <taxon>Methanobacteriati</taxon>
        <taxon>Methanobacteriota</taxon>
        <taxon>Stenosarchaea group</taxon>
        <taxon>Methanomicrobia</taxon>
        <taxon>Methanosarcinales</taxon>
        <taxon>Methanosarcinaceae</taxon>
        <taxon>Methanosarcina</taxon>
    </lineage>
</organism>
<dbReference type="AlphaFoldDB" id="A0A0G3CN13"/>
<gene>
    <name evidence="1" type="ORF">MCM1_3529</name>
</gene>
<reference evidence="2" key="1">
    <citation type="submission" date="2014-06" db="EMBL/GenBank/DDBJ databases">
        <title>The complete genome sequence of Methanosarcina barkeri CM1.</title>
        <authorList>
            <consortium name="Pastoral Greenhouse Gas Research Consortium"/>
            <person name="Lambie S.C."/>
            <person name="Leahy S.C."/>
            <person name="Kelly W.J."/>
            <person name="Li D."/>
            <person name="Reilly K."/>
            <person name="Attwood G.T."/>
            <person name="Altermann E."/>
        </authorList>
    </citation>
    <scope>NUCLEOTIDE SEQUENCE [LARGE SCALE GENOMIC DNA]</scope>
    <source>
        <strain evidence="2">CM1</strain>
    </source>
</reference>
<sequence length="47" mass="5314">MIGMGSENYELIDKLESIAKSLESLAESQKKIAEALVWIVKDKEVIY</sequence>
<dbReference type="EMBL" id="CP008746">
    <property type="protein sequence ID" value="AKJ40512.1"/>
    <property type="molecule type" value="Genomic_DNA"/>
</dbReference>
<accession>A0A0G3CN13</accession>
<evidence type="ECO:0000313" key="2">
    <source>
        <dbReference type="Proteomes" id="UP000035331"/>
    </source>
</evidence>
<dbReference type="Proteomes" id="UP000035331">
    <property type="component" value="Chromosome"/>
</dbReference>
<proteinExistence type="predicted"/>